<dbReference type="OrthoDB" id="627374at2"/>
<proteinExistence type="predicted"/>
<comment type="caution">
    <text evidence="2">The sequence shown here is derived from an EMBL/GenBank/DDBJ whole genome shotgun (WGS) entry which is preliminary data.</text>
</comment>
<gene>
    <name evidence="2" type="ORF">CGL56_17520</name>
</gene>
<organism evidence="2 3">
    <name type="scientific">Neolewinella marina</name>
    <dbReference type="NCBI Taxonomy" id="438751"/>
    <lineage>
        <taxon>Bacteria</taxon>
        <taxon>Pseudomonadati</taxon>
        <taxon>Bacteroidota</taxon>
        <taxon>Saprospiria</taxon>
        <taxon>Saprospirales</taxon>
        <taxon>Lewinellaceae</taxon>
        <taxon>Neolewinella</taxon>
    </lineage>
</organism>
<dbReference type="InterPro" id="IPR029016">
    <property type="entry name" value="GAF-like_dom_sf"/>
</dbReference>
<sequence length="794" mass="92319">MDVEIVVNERNQGAGVPRQYRDTPQGVSPFDPLAVPYTSILSFEVLIREIVRLKETGDSGTRFLANAILERLEDTPQLRGPIRDLTLLDQHREIVDLLMLFVTSPVDRSSQLFKVCLPFHFEPLLTSQSLLRMMGKQDVCYTFSEKAGEVLQKHLITIGCIILQQCYGVDVDINVHVMLTVPDPATGLKRFYKPLLNEDYAEVVVEGELPDLSEADIRRLLNNLHDTDLWLKMLPPDRFSFQGFSLAHLYEVTEEESLSRLKHRLISRDAVLDVERVKELANLVRLHFQRPHLQLGLTAVDYPIERAIDHEYRIRYNLLSDEVDRLTDRNYAGSIYDQVFRSGEMMVIQDLRDLPTTTFLEDKLIDLGYRSMLLAPLLSQEKNVIGLVELASPVPYALNAFMERKFEEIRGLFRTAVERSREYIDNLIEVIMREQFTSLHPTVEWRFTEAAFNILKRQEEGLPQINEEIRFKKVFPLYGQADIVGSSNLRNAAIYQDLIDNLRAGRLFLVRALDLAVFPIIDQVIMTLDTHLATTLGDFDNSHEIRIGDFIQKQLTPLVRQLGQQLPELRDLYQQYEDQLSPDLGLFYRVRRDYEQSVHSLNRLISDFLTERNQAAQRILPHYFEKYKTDGVEYEIYAGQSLLKRQKFSNIHLKNLRLSQLVDLCDLTRRVAEHSATLPMPLRTAQLVFAYTSPLNIRFRMDEKRFDVDGDYNVRYEILKKRIDKATIHQGSERLTQPGMVSIVYLQDRDREEYDDYLRYLHQAGYIDGEIEYLVLDPLQSVNGLRALRFRVRT</sequence>
<feature type="domain" description="GAF" evidence="1">
    <location>
        <begin position="326"/>
        <end position="395"/>
    </location>
</feature>
<evidence type="ECO:0000313" key="2">
    <source>
        <dbReference type="EMBL" id="PHK97154.1"/>
    </source>
</evidence>
<dbReference type="Pfam" id="PF01590">
    <property type="entry name" value="GAF"/>
    <property type="match status" value="1"/>
</dbReference>
<name>A0A2G0CB11_9BACT</name>
<keyword evidence="3" id="KW-1185">Reference proteome</keyword>
<protein>
    <recommendedName>
        <fullName evidence="1">GAF domain-containing protein</fullName>
    </recommendedName>
</protein>
<evidence type="ECO:0000259" key="1">
    <source>
        <dbReference type="Pfam" id="PF01590"/>
    </source>
</evidence>
<dbReference type="Proteomes" id="UP000226437">
    <property type="component" value="Unassembled WGS sequence"/>
</dbReference>
<accession>A0A2G0CB11</accession>
<reference evidence="2 3" key="1">
    <citation type="submission" date="2017-10" db="EMBL/GenBank/DDBJ databases">
        <title>The draft genome sequence of Lewinella marina KCTC 32374.</title>
        <authorList>
            <person name="Wang K."/>
        </authorList>
    </citation>
    <scope>NUCLEOTIDE SEQUENCE [LARGE SCALE GENOMIC DNA]</scope>
    <source>
        <strain evidence="2 3">MKG-38</strain>
    </source>
</reference>
<dbReference type="InterPro" id="IPR003018">
    <property type="entry name" value="GAF"/>
</dbReference>
<dbReference type="SUPFAM" id="SSF55781">
    <property type="entry name" value="GAF domain-like"/>
    <property type="match status" value="1"/>
</dbReference>
<dbReference type="Gene3D" id="3.30.450.40">
    <property type="match status" value="1"/>
</dbReference>
<dbReference type="AlphaFoldDB" id="A0A2G0CB11"/>
<evidence type="ECO:0000313" key="3">
    <source>
        <dbReference type="Proteomes" id="UP000226437"/>
    </source>
</evidence>
<dbReference type="EMBL" id="PDLO01000012">
    <property type="protein sequence ID" value="PHK97154.1"/>
    <property type="molecule type" value="Genomic_DNA"/>
</dbReference>